<accession>A0A2S9V6F1</accession>
<feature type="domain" description="Outer membrane protein beta-barrel" evidence="3">
    <location>
        <begin position="17"/>
        <end position="198"/>
    </location>
</feature>
<dbReference type="EMBL" id="PVNP01000193">
    <property type="protein sequence ID" value="PRO72047.1"/>
    <property type="molecule type" value="Genomic_DNA"/>
</dbReference>
<evidence type="ECO:0000256" key="1">
    <source>
        <dbReference type="ARBA" id="ARBA00022729"/>
    </source>
</evidence>
<gene>
    <name evidence="4" type="ORF">C6Y40_19190</name>
</gene>
<proteinExistence type="predicted"/>
<protein>
    <recommendedName>
        <fullName evidence="3">Outer membrane protein beta-barrel domain-containing protein</fullName>
    </recommendedName>
</protein>
<name>A0A2S9V6F1_9ALTE</name>
<feature type="signal peptide" evidence="2">
    <location>
        <begin position="1"/>
        <end position="28"/>
    </location>
</feature>
<dbReference type="InterPro" id="IPR011250">
    <property type="entry name" value="OMP/PagP_B-barrel"/>
</dbReference>
<keyword evidence="5" id="KW-1185">Reference proteome</keyword>
<comment type="caution">
    <text evidence="4">The sequence shown here is derived from an EMBL/GenBank/DDBJ whole genome shotgun (WGS) entry which is preliminary data.</text>
</comment>
<dbReference type="Pfam" id="PF13505">
    <property type="entry name" value="OMP_b-brl"/>
    <property type="match status" value="1"/>
</dbReference>
<reference evidence="5" key="1">
    <citation type="journal article" date="2020" name="Int. J. Syst. Evol. Microbiol.">
        <title>Alteromonas alba sp. nov., a marine bacterium isolated from the seawater of the West Pacific Ocean.</title>
        <authorList>
            <person name="Sun C."/>
            <person name="Wu Y.-H."/>
            <person name="Xamxidin M."/>
            <person name="Cheng H."/>
            <person name="Xu X.-W."/>
        </authorList>
    </citation>
    <scope>NUCLEOTIDE SEQUENCE [LARGE SCALE GENOMIC DNA]</scope>
    <source>
        <strain evidence="5">190</strain>
    </source>
</reference>
<dbReference type="SUPFAM" id="SSF56925">
    <property type="entry name" value="OMPA-like"/>
    <property type="match status" value="1"/>
</dbReference>
<evidence type="ECO:0000256" key="2">
    <source>
        <dbReference type="SAM" id="SignalP"/>
    </source>
</evidence>
<keyword evidence="1 2" id="KW-0732">Signal</keyword>
<dbReference type="InterPro" id="IPR027385">
    <property type="entry name" value="Beta-barrel_OMP"/>
</dbReference>
<evidence type="ECO:0000313" key="4">
    <source>
        <dbReference type="EMBL" id="PRO72047.1"/>
    </source>
</evidence>
<dbReference type="OrthoDB" id="6385920at2"/>
<evidence type="ECO:0000259" key="3">
    <source>
        <dbReference type="Pfam" id="PF13505"/>
    </source>
</evidence>
<evidence type="ECO:0000313" key="5">
    <source>
        <dbReference type="Proteomes" id="UP000238949"/>
    </source>
</evidence>
<organism evidence="4 5">
    <name type="scientific">Alteromonas alba</name>
    <dbReference type="NCBI Taxonomy" id="2079529"/>
    <lineage>
        <taxon>Bacteria</taxon>
        <taxon>Pseudomonadati</taxon>
        <taxon>Pseudomonadota</taxon>
        <taxon>Gammaproteobacteria</taxon>
        <taxon>Alteromonadales</taxon>
        <taxon>Alteromonadaceae</taxon>
        <taxon>Alteromonas/Salinimonas group</taxon>
        <taxon>Alteromonas</taxon>
    </lineage>
</organism>
<dbReference type="Gene3D" id="2.40.160.20">
    <property type="match status" value="1"/>
</dbReference>
<feature type="chain" id="PRO_5015742719" description="Outer membrane protein beta-barrel domain-containing protein" evidence="2">
    <location>
        <begin position="29"/>
        <end position="199"/>
    </location>
</feature>
<dbReference type="Proteomes" id="UP000238949">
    <property type="component" value="Unassembled WGS sequence"/>
</dbReference>
<sequence length="199" mass="21517">MIAGRRFMKLKSLLGGLLVLVSAQSAHAIERMYGVIGAGYSDLEYRQAQDEAFSYKLVLGHQFHRQWYVEGGYYQLADVDAQADGSDFGLQSDALYLGVLGKASHPVGELFYRLGVANVSVQSAELSGSGNCEVGAAVATAGTQTICAYDESVAAGIIGLGFDYYVATKTFIRLEAEYLRGKDGFDTSFISLGVRYNFN</sequence>
<dbReference type="AlphaFoldDB" id="A0A2S9V6F1"/>